<feature type="compositionally biased region" description="Polar residues" evidence="1">
    <location>
        <begin position="76"/>
        <end position="93"/>
    </location>
</feature>
<feature type="region of interest" description="Disordered" evidence="1">
    <location>
        <begin position="75"/>
        <end position="106"/>
    </location>
</feature>
<dbReference type="EMBL" id="CAVLEF010000011">
    <property type="protein sequence ID" value="CAK1548807.1"/>
    <property type="molecule type" value="Genomic_DNA"/>
</dbReference>
<sequence length="106" mass="12220">MLRRFRIMQPKMLRTVSRSFPRAPVGISVRPHLNITGFEHFMAETLNHSTPPVELNEPSILHDIENQEELEDYENANDTNVYDDSPVNVSVLDNDTDTDMEEYSEG</sequence>
<reference evidence="2 3" key="1">
    <citation type="submission" date="2023-11" db="EMBL/GenBank/DDBJ databases">
        <authorList>
            <person name="Okamura Y."/>
        </authorList>
    </citation>
    <scope>NUCLEOTIDE SEQUENCE [LARGE SCALE GENOMIC DNA]</scope>
</reference>
<evidence type="ECO:0000256" key="1">
    <source>
        <dbReference type="SAM" id="MobiDB-lite"/>
    </source>
</evidence>
<keyword evidence="3" id="KW-1185">Reference proteome</keyword>
<organism evidence="2 3">
    <name type="scientific">Leptosia nina</name>
    <dbReference type="NCBI Taxonomy" id="320188"/>
    <lineage>
        <taxon>Eukaryota</taxon>
        <taxon>Metazoa</taxon>
        <taxon>Ecdysozoa</taxon>
        <taxon>Arthropoda</taxon>
        <taxon>Hexapoda</taxon>
        <taxon>Insecta</taxon>
        <taxon>Pterygota</taxon>
        <taxon>Neoptera</taxon>
        <taxon>Endopterygota</taxon>
        <taxon>Lepidoptera</taxon>
        <taxon>Glossata</taxon>
        <taxon>Ditrysia</taxon>
        <taxon>Papilionoidea</taxon>
        <taxon>Pieridae</taxon>
        <taxon>Pierinae</taxon>
        <taxon>Leptosia</taxon>
    </lineage>
</organism>
<name>A0AAV1JH03_9NEOP</name>
<comment type="caution">
    <text evidence="2">The sequence shown here is derived from an EMBL/GenBank/DDBJ whole genome shotgun (WGS) entry which is preliminary data.</text>
</comment>
<proteinExistence type="predicted"/>
<accession>A0AAV1JH03</accession>
<evidence type="ECO:0000313" key="3">
    <source>
        <dbReference type="Proteomes" id="UP001497472"/>
    </source>
</evidence>
<gene>
    <name evidence="2" type="ORF">LNINA_LOCUS8159</name>
</gene>
<evidence type="ECO:0000313" key="2">
    <source>
        <dbReference type="EMBL" id="CAK1548807.1"/>
    </source>
</evidence>
<protein>
    <submittedName>
        <fullName evidence="2">Uncharacterized protein</fullName>
    </submittedName>
</protein>
<dbReference type="AlphaFoldDB" id="A0AAV1JH03"/>
<feature type="compositionally biased region" description="Acidic residues" evidence="1">
    <location>
        <begin position="94"/>
        <end position="106"/>
    </location>
</feature>
<dbReference type="Proteomes" id="UP001497472">
    <property type="component" value="Unassembled WGS sequence"/>
</dbReference>